<reference evidence="2" key="1">
    <citation type="submission" date="2021-09" db="EMBL/GenBank/DDBJ databases">
        <authorList>
            <consortium name="AG Swart"/>
            <person name="Singh M."/>
            <person name="Singh A."/>
            <person name="Seah K."/>
            <person name="Emmerich C."/>
        </authorList>
    </citation>
    <scope>NUCLEOTIDE SEQUENCE</scope>
    <source>
        <strain evidence="2">ATCC30299</strain>
    </source>
</reference>
<evidence type="ECO:0000256" key="1">
    <source>
        <dbReference type="SAM" id="MobiDB-lite"/>
    </source>
</evidence>
<sequence length="490" mass="56675">MNKNLIIPSAFSQGQMQQVPPSPGYFINERDKRILKDKLDLVSDLISKTSPKDASNSITRQLLLQEYNRIQSELISGPKSYIESQQKFKHRVEVASLPFSSPAPFTLLELNERKTDPTIPNPPDCIHYDRECTGRVNPTTWVRPANPSWKSHRDAYSEPNRSMWDALMYEEKDPFKPEKQYTEPAYSPMKQSFDHQMSRLSDFSISSRLKSSKKKRIKRESNERKSNREERRTSLSNYSRQSIEPSFVSQGQQPRQQNPNFPNFPQPGQQPIIIQMPPYPIMPQPIYAAPPVYTPPPQQSQPAQVTINVNHDYAQQLQKSPKHTLETSIQCNESILNSPPAEINPIIEEIIDPPEELNKEEASVEATSQNEEEKKSEETIILDPWATQIGGSRKKLYELFLERKADLAHKMEIRDKGMHNFLHKSVKINELMKVRQDMVKGKTSVDEYLQSPNHQAKLTPRQTELALPRKIEKEERSIQIKQKNMQIKKK</sequence>
<feature type="region of interest" description="Disordered" evidence="1">
    <location>
        <begin position="358"/>
        <end position="377"/>
    </location>
</feature>
<feature type="compositionally biased region" description="Low complexity" evidence="1">
    <location>
        <begin position="250"/>
        <end position="273"/>
    </location>
</feature>
<keyword evidence="3" id="KW-1185">Reference proteome</keyword>
<name>A0AAU9KBI9_9CILI</name>
<comment type="caution">
    <text evidence="2">The sequence shown here is derived from an EMBL/GenBank/DDBJ whole genome shotgun (WGS) entry which is preliminary data.</text>
</comment>
<evidence type="ECO:0000313" key="3">
    <source>
        <dbReference type="Proteomes" id="UP001162131"/>
    </source>
</evidence>
<evidence type="ECO:0000313" key="2">
    <source>
        <dbReference type="EMBL" id="CAG9335391.1"/>
    </source>
</evidence>
<protein>
    <submittedName>
        <fullName evidence="2">Uncharacterized protein</fullName>
    </submittedName>
</protein>
<dbReference type="Proteomes" id="UP001162131">
    <property type="component" value="Unassembled WGS sequence"/>
</dbReference>
<proteinExistence type="predicted"/>
<feature type="compositionally biased region" description="Basic and acidic residues" evidence="1">
    <location>
        <begin position="219"/>
        <end position="233"/>
    </location>
</feature>
<organism evidence="2 3">
    <name type="scientific">Blepharisma stoltei</name>
    <dbReference type="NCBI Taxonomy" id="1481888"/>
    <lineage>
        <taxon>Eukaryota</taxon>
        <taxon>Sar</taxon>
        <taxon>Alveolata</taxon>
        <taxon>Ciliophora</taxon>
        <taxon>Postciliodesmatophora</taxon>
        <taxon>Heterotrichea</taxon>
        <taxon>Heterotrichida</taxon>
        <taxon>Blepharismidae</taxon>
        <taxon>Blepharisma</taxon>
    </lineage>
</organism>
<gene>
    <name evidence="2" type="ORF">BSTOLATCC_MIC63864</name>
</gene>
<feature type="region of interest" description="Disordered" evidence="1">
    <location>
        <begin position="200"/>
        <end position="273"/>
    </location>
</feature>
<feature type="compositionally biased region" description="Polar residues" evidence="1">
    <location>
        <begin position="234"/>
        <end position="249"/>
    </location>
</feature>
<dbReference type="AlphaFoldDB" id="A0AAU9KBI9"/>
<dbReference type="EMBL" id="CAJZBQ010000062">
    <property type="protein sequence ID" value="CAG9335391.1"/>
    <property type="molecule type" value="Genomic_DNA"/>
</dbReference>
<accession>A0AAU9KBI9</accession>